<proteinExistence type="predicted"/>
<dbReference type="EMBL" id="JAMGSI010000001">
    <property type="protein sequence ID" value="MCL6656863.1"/>
    <property type="molecule type" value="Genomic_DNA"/>
</dbReference>
<reference evidence="3" key="1">
    <citation type="submission" date="2018-05" db="EMBL/GenBank/DDBJ databases">
        <title>Complete genome sequnece of Akkermansia muciniphila EB-AMDK-40.</title>
        <authorList>
            <person name="Nam Y.-D."/>
            <person name="Chung W.-H."/>
            <person name="Park Y.S."/>
            <person name="Kang J."/>
        </authorList>
    </citation>
    <scope>NUCLEOTIDE SEQUENCE</scope>
    <source>
        <strain evidence="3">EB-AMDK-40</strain>
    </source>
</reference>
<keyword evidence="1" id="KW-1133">Transmembrane helix</keyword>
<organism evidence="3 4">
    <name type="scientific">Akkermansia massiliensis</name>
    <dbReference type="NCBI Taxonomy" id="2927224"/>
    <lineage>
        <taxon>Bacteria</taxon>
        <taxon>Pseudomonadati</taxon>
        <taxon>Verrucomicrobiota</taxon>
        <taxon>Verrucomicrobiia</taxon>
        <taxon>Verrucomicrobiales</taxon>
        <taxon>Akkermansiaceae</taxon>
        <taxon>Akkermansia</taxon>
    </lineage>
</organism>
<accession>A0AAE6W363</accession>
<sequence length="84" mass="9430">MFDLLSFLLDIPSLRAEFSPRARHDGESPYWRFMGILLLGADLAVLLLGDITESMPALLATIALSLWLVAHLVIRSSRHRDNRG</sequence>
<dbReference type="AlphaFoldDB" id="A0AAE6W363"/>
<evidence type="ECO:0000256" key="1">
    <source>
        <dbReference type="SAM" id="Phobius"/>
    </source>
</evidence>
<evidence type="ECO:0000313" key="4">
    <source>
        <dbReference type="Proteomes" id="UP000642553"/>
    </source>
</evidence>
<keyword evidence="5" id="KW-1185">Reference proteome</keyword>
<evidence type="ECO:0000313" key="3">
    <source>
        <dbReference type="EMBL" id="QHV64167.1"/>
    </source>
</evidence>
<dbReference type="Proteomes" id="UP001202031">
    <property type="component" value="Unassembled WGS sequence"/>
</dbReference>
<dbReference type="EMBL" id="CP029701">
    <property type="protein sequence ID" value="QHV64167.1"/>
    <property type="molecule type" value="Genomic_DNA"/>
</dbReference>
<gene>
    <name evidence="3" type="ORF">DMI76_12720</name>
    <name evidence="2" type="ORF">M8N44_05955</name>
</gene>
<evidence type="ECO:0000313" key="5">
    <source>
        <dbReference type="Proteomes" id="UP001202031"/>
    </source>
</evidence>
<keyword evidence="1" id="KW-0812">Transmembrane</keyword>
<name>A0AAE6W363_9BACT</name>
<keyword evidence="1" id="KW-0472">Membrane</keyword>
<dbReference type="RefSeq" id="WP_102721505.1">
    <property type="nucleotide sequence ID" value="NZ_CP029701.1"/>
</dbReference>
<reference evidence="2 5" key="2">
    <citation type="submission" date="2022-03" db="EMBL/GenBank/DDBJ databases">
        <title>Taxonomic description of new species and reclassification of some bacterial strains.</title>
        <authorList>
            <person name="Ndongo S."/>
        </authorList>
    </citation>
    <scope>NUCLEOTIDE SEQUENCE [LARGE SCALE GENOMIC DNA]</scope>
    <source>
        <strain evidence="2 5">Marseille-P6666</strain>
    </source>
</reference>
<protein>
    <submittedName>
        <fullName evidence="3">Uncharacterized protein</fullName>
    </submittedName>
</protein>
<dbReference type="Proteomes" id="UP000642553">
    <property type="component" value="Chromosome"/>
</dbReference>
<dbReference type="GeneID" id="84023395"/>
<feature type="transmembrane region" description="Helical" evidence="1">
    <location>
        <begin position="55"/>
        <end position="74"/>
    </location>
</feature>
<evidence type="ECO:0000313" key="2">
    <source>
        <dbReference type="EMBL" id="MCL6656863.1"/>
    </source>
</evidence>